<dbReference type="InterPro" id="IPR020040">
    <property type="entry name" value="Ribosomal_uL6_a/b-dom"/>
</dbReference>
<dbReference type="PANTHER" id="PTHR11655">
    <property type="entry name" value="60S/50S RIBOSOMAL PROTEIN L6/L9"/>
    <property type="match status" value="1"/>
</dbReference>
<dbReference type="InterPro" id="IPR002358">
    <property type="entry name" value="Ribosomal_uL6_CS"/>
</dbReference>
<protein>
    <recommendedName>
        <fullName evidence="4 5">50S ribosomal protein L6</fullName>
    </recommendedName>
</protein>
<keyword evidence="3 6" id="KW-0687">Ribonucleoprotein</keyword>
<dbReference type="SUPFAM" id="SSF56053">
    <property type="entry name" value="Ribosomal protein L6"/>
    <property type="match status" value="2"/>
</dbReference>
<dbReference type="AlphaFoldDB" id="A0A451D285"/>
<keyword evidence="7" id="KW-0694">RNA-binding</keyword>
<proteinExistence type="inferred from homology"/>
<dbReference type="PIRSF" id="PIRSF002162">
    <property type="entry name" value="Ribosomal_L6"/>
    <property type="match status" value="1"/>
</dbReference>
<evidence type="ECO:0000259" key="8">
    <source>
        <dbReference type="Pfam" id="PF00347"/>
    </source>
</evidence>
<dbReference type="Gene3D" id="3.90.930.12">
    <property type="entry name" value="Ribosomal protein L6, alpha-beta domain"/>
    <property type="match status" value="2"/>
</dbReference>
<evidence type="ECO:0000313" key="10">
    <source>
        <dbReference type="Proteomes" id="UP000294412"/>
    </source>
</evidence>
<dbReference type="OrthoDB" id="9805007at2"/>
<dbReference type="Proteomes" id="UP000294412">
    <property type="component" value="Chromosome"/>
</dbReference>
<dbReference type="InterPro" id="IPR000702">
    <property type="entry name" value="Ribosomal_uL6-like"/>
</dbReference>
<keyword evidence="2 6" id="KW-0689">Ribosomal protein</keyword>
<dbReference type="GO" id="GO:0003735">
    <property type="term" value="F:structural constituent of ribosome"/>
    <property type="evidence" value="ECO:0007669"/>
    <property type="project" value="UniProtKB-UniRule"/>
</dbReference>
<gene>
    <name evidence="9" type="primary">rplF</name>
    <name evidence="9" type="ORF">ERCICUMA2628_270</name>
</gene>
<comment type="function">
    <text evidence="7">This protein binds to the 23S rRNA, and is important in its secondary structure. It is located near the subunit interface in the base of the L7/L12 stalk, and near the tRNA binding site of the peptidyltransferase center.</text>
</comment>
<dbReference type="RefSeq" id="WP_157993494.1">
    <property type="nucleotide sequence ID" value="NZ_LR217703.1"/>
</dbReference>
<evidence type="ECO:0000256" key="6">
    <source>
        <dbReference type="RuleBase" id="RU003869"/>
    </source>
</evidence>
<evidence type="ECO:0000256" key="3">
    <source>
        <dbReference type="ARBA" id="ARBA00023274"/>
    </source>
</evidence>
<comment type="similarity">
    <text evidence="1 6">Belongs to the universal ribosomal protein uL6 family.</text>
</comment>
<dbReference type="NCBIfam" id="TIGR03654">
    <property type="entry name" value="L6_bact"/>
    <property type="match status" value="1"/>
</dbReference>
<dbReference type="GO" id="GO:0022625">
    <property type="term" value="C:cytosolic large ribosomal subunit"/>
    <property type="evidence" value="ECO:0007669"/>
    <property type="project" value="UniProtKB-UniRule"/>
</dbReference>
<dbReference type="InterPro" id="IPR036789">
    <property type="entry name" value="Ribosomal_uL6-like_a/b-dom_sf"/>
</dbReference>
<dbReference type="PANTHER" id="PTHR11655:SF14">
    <property type="entry name" value="LARGE RIBOSOMAL SUBUNIT PROTEIN UL6M"/>
    <property type="match status" value="1"/>
</dbReference>
<dbReference type="Pfam" id="PF00347">
    <property type="entry name" value="Ribosomal_L6"/>
    <property type="match status" value="2"/>
</dbReference>
<name>A0A451D285_9GAMM</name>
<keyword evidence="7" id="KW-0699">rRNA-binding</keyword>
<feature type="domain" description="Large ribosomal subunit protein uL6 alpha-beta" evidence="8">
    <location>
        <begin position="11"/>
        <end position="82"/>
    </location>
</feature>
<accession>A0A451D285</accession>
<evidence type="ECO:0000313" key="9">
    <source>
        <dbReference type="EMBL" id="VFP79726.1"/>
    </source>
</evidence>
<sequence length="177" mass="19500">MSRVAKAPVNIPINVQVTIDGQIISVVSKNEKLSRTLNRAVVVQQVENSLIFFPRKGFCDGWAQAGTSRALVYSMMIGVTEGFIKKIQLVGVGYRAILTANKLSLSLGLSHPINYVLPNGITATCISQTDITLKSADKQLLGQVAADLRAYRRPEPYKGKGIRYVNEIVRRKEAKKK</sequence>
<dbReference type="GO" id="GO:0002181">
    <property type="term" value="P:cytoplasmic translation"/>
    <property type="evidence" value="ECO:0007669"/>
    <property type="project" value="TreeGrafter"/>
</dbReference>
<evidence type="ECO:0000256" key="2">
    <source>
        <dbReference type="ARBA" id="ARBA00022980"/>
    </source>
</evidence>
<dbReference type="GO" id="GO:0019843">
    <property type="term" value="F:rRNA binding"/>
    <property type="evidence" value="ECO:0007669"/>
    <property type="project" value="UniProtKB-UniRule"/>
</dbReference>
<dbReference type="InterPro" id="IPR019906">
    <property type="entry name" value="Ribosomal_uL6_bac-type"/>
</dbReference>
<dbReference type="PRINTS" id="PR00059">
    <property type="entry name" value="RIBOSOMALL6"/>
</dbReference>
<organism evidence="9 10">
    <name type="scientific">Candidatus Erwinia haradaeae</name>
    <dbReference type="NCBI Taxonomy" id="1922217"/>
    <lineage>
        <taxon>Bacteria</taxon>
        <taxon>Pseudomonadati</taxon>
        <taxon>Pseudomonadota</taxon>
        <taxon>Gammaproteobacteria</taxon>
        <taxon>Enterobacterales</taxon>
        <taxon>Erwiniaceae</taxon>
        <taxon>Erwinia</taxon>
    </lineage>
</organism>
<dbReference type="FunFam" id="3.90.930.12:FF:000001">
    <property type="entry name" value="50S ribosomal protein L6"/>
    <property type="match status" value="1"/>
</dbReference>
<reference evidence="9 10" key="1">
    <citation type="submission" date="2019-02" db="EMBL/GenBank/DDBJ databases">
        <authorList>
            <person name="Manzano-Marin A."/>
            <person name="Manzano-Marin A."/>
        </authorList>
    </citation>
    <scope>NUCLEOTIDE SEQUENCE [LARGE SCALE GENOMIC DNA]</scope>
    <source>
        <strain evidence="9 10">ErCicuneomaculata</strain>
    </source>
</reference>
<dbReference type="PROSITE" id="PS00525">
    <property type="entry name" value="RIBOSOMAL_L6_1"/>
    <property type="match status" value="1"/>
</dbReference>
<evidence type="ECO:0000256" key="4">
    <source>
        <dbReference type="ARBA" id="ARBA00035454"/>
    </source>
</evidence>
<evidence type="ECO:0000256" key="7">
    <source>
        <dbReference type="RuleBase" id="RU003870"/>
    </source>
</evidence>
<dbReference type="EMBL" id="LR217703">
    <property type="protein sequence ID" value="VFP79726.1"/>
    <property type="molecule type" value="Genomic_DNA"/>
</dbReference>
<evidence type="ECO:0000256" key="5">
    <source>
        <dbReference type="NCBIfam" id="TIGR03654"/>
    </source>
</evidence>
<feature type="domain" description="Large ribosomal subunit protein uL6 alpha-beta" evidence="8">
    <location>
        <begin position="90"/>
        <end position="164"/>
    </location>
</feature>
<evidence type="ECO:0000256" key="1">
    <source>
        <dbReference type="ARBA" id="ARBA00009356"/>
    </source>
</evidence>